<keyword evidence="3" id="KW-1185">Reference proteome</keyword>
<evidence type="ECO:0000256" key="1">
    <source>
        <dbReference type="SAM" id="Phobius"/>
    </source>
</evidence>
<protein>
    <submittedName>
        <fullName evidence="2">Uncharacterized protein</fullName>
    </submittedName>
</protein>
<gene>
    <name evidence="2" type="ORF">VNI00_010758</name>
</gene>
<accession>A0AAW0CDI3</accession>
<feature type="transmembrane region" description="Helical" evidence="1">
    <location>
        <begin position="75"/>
        <end position="95"/>
    </location>
</feature>
<proteinExistence type="predicted"/>
<sequence>MHLLNQFASLVTLTGLSINWSSNNNVYGTIHGYIRLVLTSLYLKPPGDPDPSLTIPLVFEPTSTTIFNNEFESGIWTLVLALTLVVCFSGLSLGCRKSMAQLALIATCFSPIIVVVYLCPDMLNFTDSPFILDILDFWNSLTLDNYTEIIQQLYTDESTMTCETIVPFLFHLHQSLIDARGYALSTTVASKEMGLRILMNLAEGGRSVIDSAYVLGSNALQATHGVPLPAVVHLACVILTLWAYGAALTCTLVQLYRVRSSISRQLVAIVTSTSSFAIDTVVNLFQVASAVARIVSSNIRSITNSIARFHCLAYELATTLRLAYDSPGDFVATRCIKPFLEWFITMYMSSLQRTIILIVSVPFLKPSERREVLRTLFYIDEAAQAYSAAMRAIVDTFTISPCTIHLTLFVPMKWDDLDSQVLALDVVYWDDGVLGDSDEFGEYQSGASVERSLKLGQVRFTFSLIIIQLEH</sequence>
<organism evidence="2 3">
    <name type="scientific">Paramarasmius palmivorus</name>
    <dbReference type="NCBI Taxonomy" id="297713"/>
    <lineage>
        <taxon>Eukaryota</taxon>
        <taxon>Fungi</taxon>
        <taxon>Dikarya</taxon>
        <taxon>Basidiomycota</taxon>
        <taxon>Agaricomycotina</taxon>
        <taxon>Agaricomycetes</taxon>
        <taxon>Agaricomycetidae</taxon>
        <taxon>Agaricales</taxon>
        <taxon>Marasmiineae</taxon>
        <taxon>Marasmiaceae</taxon>
        <taxon>Paramarasmius</taxon>
    </lineage>
</organism>
<keyword evidence="1" id="KW-0812">Transmembrane</keyword>
<keyword evidence="1" id="KW-1133">Transmembrane helix</keyword>
<keyword evidence="1" id="KW-0472">Membrane</keyword>
<dbReference type="AlphaFoldDB" id="A0AAW0CDI3"/>
<reference evidence="2 3" key="1">
    <citation type="submission" date="2024-01" db="EMBL/GenBank/DDBJ databases">
        <title>A draft genome for a cacao thread blight-causing isolate of Paramarasmius palmivorus.</title>
        <authorList>
            <person name="Baruah I.K."/>
            <person name="Bukari Y."/>
            <person name="Amoako-Attah I."/>
            <person name="Meinhardt L.W."/>
            <person name="Bailey B.A."/>
            <person name="Cohen S.P."/>
        </authorList>
    </citation>
    <scope>NUCLEOTIDE SEQUENCE [LARGE SCALE GENOMIC DNA]</scope>
    <source>
        <strain evidence="2 3">GH-12</strain>
    </source>
</reference>
<feature type="transmembrane region" description="Helical" evidence="1">
    <location>
        <begin position="102"/>
        <end position="123"/>
    </location>
</feature>
<evidence type="ECO:0000313" key="3">
    <source>
        <dbReference type="Proteomes" id="UP001383192"/>
    </source>
</evidence>
<name>A0AAW0CDI3_9AGAR</name>
<dbReference type="EMBL" id="JAYKXP010000044">
    <property type="protein sequence ID" value="KAK7037797.1"/>
    <property type="molecule type" value="Genomic_DNA"/>
</dbReference>
<evidence type="ECO:0000313" key="2">
    <source>
        <dbReference type="EMBL" id="KAK7037797.1"/>
    </source>
</evidence>
<feature type="transmembrane region" description="Helical" evidence="1">
    <location>
        <begin position="230"/>
        <end position="256"/>
    </location>
</feature>
<comment type="caution">
    <text evidence="2">The sequence shown here is derived from an EMBL/GenBank/DDBJ whole genome shotgun (WGS) entry which is preliminary data.</text>
</comment>
<dbReference type="Proteomes" id="UP001383192">
    <property type="component" value="Unassembled WGS sequence"/>
</dbReference>